<protein>
    <submittedName>
        <fullName evidence="1">Uncharacterized protein</fullName>
    </submittedName>
</protein>
<organism evidence="1 2">
    <name type="scientific">Gnathostoma spinigerum</name>
    <dbReference type="NCBI Taxonomy" id="75299"/>
    <lineage>
        <taxon>Eukaryota</taxon>
        <taxon>Metazoa</taxon>
        <taxon>Ecdysozoa</taxon>
        <taxon>Nematoda</taxon>
        <taxon>Chromadorea</taxon>
        <taxon>Rhabditida</taxon>
        <taxon>Spirurina</taxon>
        <taxon>Gnathostomatomorpha</taxon>
        <taxon>Gnathostomatoidea</taxon>
        <taxon>Gnathostomatidae</taxon>
        <taxon>Gnathostoma</taxon>
    </lineage>
</organism>
<dbReference type="AlphaFoldDB" id="A0ABD6F1L2"/>
<dbReference type="Proteomes" id="UP001608902">
    <property type="component" value="Unassembled WGS sequence"/>
</dbReference>
<gene>
    <name evidence="1" type="ORF">AB6A40_011348</name>
</gene>
<sequence length="114" mass="12658">MYCFLKNSLFFLSKKSREERRTNCRRWNYFLLTQCFLLIEDISKHFCMADDDQSPSTSASWPSGGIHGQLLAVVENAGSQELSSGLVEDIRAALNVIAQSSPSLNSVSSSSGKF</sequence>
<name>A0ABD6F1L2_9BILA</name>
<accession>A0ABD6F1L2</accession>
<comment type="caution">
    <text evidence="1">The sequence shown here is derived from an EMBL/GenBank/DDBJ whole genome shotgun (WGS) entry which is preliminary data.</text>
</comment>
<proteinExistence type="predicted"/>
<reference evidence="1 2" key="1">
    <citation type="submission" date="2024-08" db="EMBL/GenBank/DDBJ databases">
        <title>Gnathostoma spinigerum genome.</title>
        <authorList>
            <person name="Gonzalez-Bertolin B."/>
            <person name="Monzon S."/>
            <person name="Zaballos A."/>
            <person name="Jimenez P."/>
            <person name="Dekumyoy P."/>
            <person name="Varona S."/>
            <person name="Cuesta I."/>
            <person name="Sumanam S."/>
            <person name="Adisakwattana P."/>
            <person name="Gasser R.B."/>
            <person name="Hernandez-Gonzalez A."/>
            <person name="Young N.D."/>
            <person name="Perteguer M.J."/>
        </authorList>
    </citation>
    <scope>NUCLEOTIDE SEQUENCE [LARGE SCALE GENOMIC DNA]</scope>
    <source>
        <strain evidence="1">AL3</strain>
        <tissue evidence="1">Liver</tissue>
    </source>
</reference>
<keyword evidence="2" id="KW-1185">Reference proteome</keyword>
<evidence type="ECO:0000313" key="1">
    <source>
        <dbReference type="EMBL" id="MFH4984639.1"/>
    </source>
</evidence>
<evidence type="ECO:0000313" key="2">
    <source>
        <dbReference type="Proteomes" id="UP001608902"/>
    </source>
</evidence>
<dbReference type="EMBL" id="JBGFUD010019581">
    <property type="protein sequence ID" value="MFH4984639.1"/>
    <property type="molecule type" value="Genomic_DNA"/>
</dbReference>